<evidence type="ECO:0000256" key="2">
    <source>
        <dbReference type="ARBA" id="ARBA00022595"/>
    </source>
</evidence>
<dbReference type="Pfam" id="PF12236">
    <property type="entry name" value="Head-tail_con"/>
    <property type="match status" value="1"/>
</dbReference>
<evidence type="ECO:0008006" key="8">
    <source>
        <dbReference type="Google" id="ProtNLM"/>
    </source>
</evidence>
<dbReference type="GO" id="GO:0044423">
    <property type="term" value="C:virion component"/>
    <property type="evidence" value="ECO:0007669"/>
    <property type="project" value="UniProtKB-KW"/>
</dbReference>
<keyword evidence="2" id="KW-1162">Viral penetration into host cytoplasm</keyword>
<evidence type="ECO:0000256" key="4">
    <source>
        <dbReference type="ARBA" id="ARBA00022844"/>
    </source>
</evidence>
<gene>
    <name evidence="7" type="ORF">LCGC14_1175850</name>
</gene>
<evidence type="ECO:0000256" key="6">
    <source>
        <dbReference type="ARBA" id="ARBA00023296"/>
    </source>
</evidence>
<accession>A0A0F9LTF1</accession>
<keyword evidence="5" id="KW-0231">Viral genome packaging</keyword>
<reference evidence="7" key="1">
    <citation type="journal article" date="2015" name="Nature">
        <title>Complex archaea that bridge the gap between prokaryotes and eukaryotes.</title>
        <authorList>
            <person name="Spang A."/>
            <person name="Saw J.H."/>
            <person name="Jorgensen S.L."/>
            <person name="Zaremba-Niedzwiedzka K."/>
            <person name="Martijn J."/>
            <person name="Lind A.E."/>
            <person name="van Eijk R."/>
            <person name="Schleper C."/>
            <person name="Guy L."/>
            <person name="Ettema T.J."/>
        </authorList>
    </citation>
    <scope>NUCLEOTIDE SEQUENCE</scope>
</reference>
<keyword evidence="4" id="KW-0946">Virion</keyword>
<proteinExistence type="predicted"/>
<dbReference type="AlphaFoldDB" id="A0A0F9LTF1"/>
<organism evidence="7">
    <name type="scientific">marine sediment metagenome</name>
    <dbReference type="NCBI Taxonomy" id="412755"/>
    <lineage>
        <taxon>unclassified sequences</taxon>
        <taxon>metagenomes</taxon>
        <taxon>ecological metagenomes</taxon>
    </lineage>
</organism>
<keyword evidence="3" id="KW-1188">Viral release from host cell</keyword>
<keyword evidence="6" id="KW-1160">Virus entry into host cell</keyword>
<evidence type="ECO:0000256" key="5">
    <source>
        <dbReference type="ARBA" id="ARBA00023219"/>
    </source>
</evidence>
<evidence type="ECO:0000313" key="7">
    <source>
        <dbReference type="EMBL" id="KKM96668.1"/>
    </source>
</evidence>
<evidence type="ECO:0000256" key="1">
    <source>
        <dbReference type="ARBA" id="ARBA00004328"/>
    </source>
</evidence>
<comment type="caution">
    <text evidence="7">The sequence shown here is derived from an EMBL/GenBank/DDBJ whole genome shotgun (WGS) entry which is preliminary data.</text>
</comment>
<evidence type="ECO:0000256" key="3">
    <source>
        <dbReference type="ARBA" id="ARBA00022612"/>
    </source>
</evidence>
<protein>
    <recommendedName>
        <fullName evidence="8">Phage tail protein</fullName>
    </recommendedName>
</protein>
<dbReference type="EMBL" id="LAZR01005849">
    <property type="protein sequence ID" value="KKM96668.1"/>
    <property type="molecule type" value="Genomic_DNA"/>
</dbReference>
<feature type="non-terminal residue" evidence="7">
    <location>
        <position position="1"/>
    </location>
</feature>
<dbReference type="GO" id="GO:0046718">
    <property type="term" value="P:symbiont entry into host cell"/>
    <property type="evidence" value="ECO:0007669"/>
    <property type="project" value="UniProtKB-KW"/>
</dbReference>
<dbReference type="InterPro" id="IPR020991">
    <property type="entry name" value="Connector_podovirus"/>
</dbReference>
<comment type="subcellular location">
    <subcellularLocation>
        <location evidence="1">Virion</location>
    </subcellularLocation>
</comment>
<sequence length="533" mass="60751">LLKRYDALTARRSTWNSLYSDLVDYLMPDRGPFTGEITPGTDRSLRQFDSTPPDALTRMVSALHGMMVNPATKWFKPSLSGVPKDVKENAETQNWLGEVSEITLEAYGNSNQALQMHEHLYDVGGLGTGVLFQEEDEKQPGEVNFSAFPLSTCFIAEDANGRVDSLYRLFKHTARQAQQKWPGKLSEKITKAAERNPEEEYQFLHVVEEREKWDKRYTATNPKARPWACYYVEYEQKRLVVESGYHEIPFCAPRWTKASGEIYGRSQAITNIADIRMLNRVQESFITAVELATEPAYQAPVGFFLYEPVRIPNYINYYRPGMTDRGLEPLPDGGNLPATDAYIQRLQEKIETHFFVDILTTREGPQMTATEVLQRLQERMQLLGPVLFRLQNELLKPMIMRTYGILKRAGRIPNLPSVLVPYEKNLIIEYTSPIARAQRMEEAQSIMQLLEFLSPLLGIDPDVVAMLNTEEMLRGLVRILGVPQEMVFVGTKLKERKEQLRESRKGAVALQEGKEMAEIVSKVSDATQTQKAA</sequence>
<name>A0A0F9LTF1_9ZZZZ</name>